<protein>
    <submittedName>
        <fullName evidence="1">Bacteriocin</fullName>
    </submittedName>
</protein>
<name>A0A5T8Q7U3_SALER</name>
<organism evidence="1">
    <name type="scientific">Salmonella enterica</name>
    <name type="common">Salmonella choleraesuis</name>
    <dbReference type="NCBI Taxonomy" id="28901"/>
    <lineage>
        <taxon>Bacteria</taxon>
        <taxon>Pseudomonadati</taxon>
        <taxon>Pseudomonadota</taxon>
        <taxon>Gammaproteobacteria</taxon>
        <taxon>Enterobacterales</taxon>
        <taxon>Enterobacteriaceae</taxon>
        <taxon>Salmonella</taxon>
    </lineage>
</organism>
<sequence>MDYFPETKKSMMYRNGRKAIFLPMRVSDIMGNDKLLDELRVRASC</sequence>
<dbReference type="AlphaFoldDB" id="A0A5T8Q7U3"/>
<proteinExistence type="predicted"/>
<evidence type="ECO:0000313" key="1">
    <source>
        <dbReference type="EMBL" id="EBN7061625.1"/>
    </source>
</evidence>
<reference evidence="1" key="1">
    <citation type="submission" date="2018-08" db="EMBL/GenBank/DDBJ databases">
        <authorList>
            <consortium name="NARMS: The National Antimicrobial Resistance Monitoring System"/>
        </authorList>
    </citation>
    <scope>NUCLEOTIDE SEQUENCE</scope>
    <source>
        <strain evidence="1">FSIS11812445</strain>
    </source>
</reference>
<gene>
    <name evidence="1" type="ORF">DYO93_19810</name>
</gene>
<dbReference type="EMBL" id="AAGGMN010000040">
    <property type="protein sequence ID" value="EBN7061625.1"/>
    <property type="molecule type" value="Genomic_DNA"/>
</dbReference>
<accession>A0A5T8Q7U3</accession>
<comment type="caution">
    <text evidence="1">The sequence shown here is derived from an EMBL/GenBank/DDBJ whole genome shotgun (WGS) entry which is preliminary data.</text>
</comment>